<comment type="caution">
    <text evidence="9">The sequence shown here is derived from an EMBL/GenBank/DDBJ whole genome shotgun (WGS) entry which is preliminary data.</text>
</comment>
<evidence type="ECO:0000256" key="2">
    <source>
        <dbReference type="ARBA" id="ARBA00022448"/>
    </source>
</evidence>
<feature type="domain" description="ABC transmembrane type-1" evidence="8">
    <location>
        <begin position="94"/>
        <end position="308"/>
    </location>
</feature>
<dbReference type="Pfam" id="PF00528">
    <property type="entry name" value="BPD_transp_1"/>
    <property type="match status" value="1"/>
</dbReference>
<evidence type="ECO:0000256" key="6">
    <source>
        <dbReference type="ARBA" id="ARBA00023136"/>
    </source>
</evidence>
<keyword evidence="3" id="KW-1003">Cell membrane</keyword>
<protein>
    <submittedName>
        <fullName evidence="9">Sugar ABC transporter permease</fullName>
    </submittedName>
</protein>
<gene>
    <name evidence="9" type="ORF">HZY91_05475</name>
</gene>
<keyword evidence="2 7" id="KW-0813">Transport</keyword>
<sequence>MSKGGKNLRKGINKGGFYNRKSPRLMSKKRREALWGYFFVSPFILGLIVFWLGPILFSLFGSFTDYNLTSKMNYIGFDNFKRMFNEDDLFWKALKNTFYFTLFNVPLTTLFSCVLALMLNCRIPGIRIYRTIFYLPAVLTGVAVYVLWMQLLSPNHGLVNLVLSWFGISGPAWLSDPNWTKPALILMKLWSAGGSMLLYLATLQSIPKTLYEAAEMDQATSWHKFRYITLPLITPIIFFDITTSTIGSFQIFQEAYVMTENSRGGPANSLLFYNFHMWNKAFVAFDMGYAMALSLFLFFIILIITIINLKVAPYWVFYAGGDKK</sequence>
<dbReference type="InterPro" id="IPR035906">
    <property type="entry name" value="MetI-like_sf"/>
</dbReference>
<feature type="transmembrane region" description="Helical" evidence="7">
    <location>
        <begin position="34"/>
        <end position="60"/>
    </location>
</feature>
<dbReference type="Proteomes" id="UP000721415">
    <property type="component" value="Unassembled WGS sequence"/>
</dbReference>
<evidence type="ECO:0000256" key="5">
    <source>
        <dbReference type="ARBA" id="ARBA00022989"/>
    </source>
</evidence>
<accession>A0ABS0LQB4</accession>
<keyword evidence="4 7" id="KW-0812">Transmembrane</keyword>
<comment type="similarity">
    <text evidence="7">Belongs to the binding-protein-dependent transport system permease family.</text>
</comment>
<feature type="transmembrane region" description="Helical" evidence="7">
    <location>
        <begin position="227"/>
        <end position="252"/>
    </location>
</feature>
<evidence type="ECO:0000256" key="1">
    <source>
        <dbReference type="ARBA" id="ARBA00004651"/>
    </source>
</evidence>
<feature type="transmembrane region" description="Helical" evidence="7">
    <location>
        <begin position="131"/>
        <end position="151"/>
    </location>
</feature>
<dbReference type="Gene3D" id="1.10.3720.10">
    <property type="entry name" value="MetI-like"/>
    <property type="match status" value="1"/>
</dbReference>
<feature type="transmembrane region" description="Helical" evidence="7">
    <location>
        <begin position="183"/>
        <end position="206"/>
    </location>
</feature>
<name>A0ABS0LQB4_9LACT</name>
<dbReference type="PANTHER" id="PTHR30193:SF1">
    <property type="entry name" value="ABC TRANSPORTER PERMEASE PROTEIN YESP-RELATED"/>
    <property type="match status" value="1"/>
</dbReference>
<evidence type="ECO:0000313" key="9">
    <source>
        <dbReference type="EMBL" id="MBG9986343.1"/>
    </source>
</evidence>
<dbReference type="InterPro" id="IPR051393">
    <property type="entry name" value="ABC_transporter_permease"/>
</dbReference>
<reference evidence="9 10" key="1">
    <citation type="submission" date="2020-07" db="EMBL/GenBank/DDBJ databases">
        <title>Facklamia lactis sp. nov., isolated from raw milk.</title>
        <authorList>
            <person name="Doll E.V."/>
            <person name="Huptas C."/>
            <person name="Staib L."/>
            <person name="Wenning M."/>
            <person name="Scherer S."/>
        </authorList>
    </citation>
    <scope>NUCLEOTIDE SEQUENCE [LARGE SCALE GENOMIC DNA]</scope>
    <source>
        <strain evidence="9 10">DSM 111018</strain>
    </source>
</reference>
<evidence type="ECO:0000313" key="10">
    <source>
        <dbReference type="Proteomes" id="UP000721415"/>
    </source>
</evidence>
<dbReference type="InterPro" id="IPR000515">
    <property type="entry name" value="MetI-like"/>
</dbReference>
<comment type="subcellular location">
    <subcellularLocation>
        <location evidence="1 7">Cell membrane</location>
        <topology evidence="1 7">Multi-pass membrane protein</topology>
    </subcellularLocation>
</comment>
<evidence type="ECO:0000259" key="8">
    <source>
        <dbReference type="PROSITE" id="PS50928"/>
    </source>
</evidence>
<proteinExistence type="inferred from homology"/>
<keyword evidence="5 7" id="KW-1133">Transmembrane helix</keyword>
<keyword evidence="10" id="KW-1185">Reference proteome</keyword>
<keyword evidence="6 7" id="KW-0472">Membrane</keyword>
<evidence type="ECO:0000256" key="7">
    <source>
        <dbReference type="RuleBase" id="RU363032"/>
    </source>
</evidence>
<dbReference type="SUPFAM" id="SSF161098">
    <property type="entry name" value="MetI-like"/>
    <property type="match status" value="1"/>
</dbReference>
<feature type="transmembrane region" description="Helical" evidence="7">
    <location>
        <begin position="287"/>
        <end position="309"/>
    </location>
</feature>
<dbReference type="PANTHER" id="PTHR30193">
    <property type="entry name" value="ABC TRANSPORTER PERMEASE PROTEIN"/>
    <property type="match status" value="1"/>
</dbReference>
<organism evidence="9 10">
    <name type="scientific">Facklamia lactis</name>
    <dbReference type="NCBI Taxonomy" id="2749967"/>
    <lineage>
        <taxon>Bacteria</taxon>
        <taxon>Bacillati</taxon>
        <taxon>Bacillota</taxon>
        <taxon>Bacilli</taxon>
        <taxon>Lactobacillales</taxon>
        <taxon>Aerococcaceae</taxon>
        <taxon>Facklamia</taxon>
    </lineage>
</organism>
<dbReference type="EMBL" id="JACBXQ010000002">
    <property type="protein sequence ID" value="MBG9986343.1"/>
    <property type="molecule type" value="Genomic_DNA"/>
</dbReference>
<dbReference type="CDD" id="cd06261">
    <property type="entry name" value="TM_PBP2"/>
    <property type="match status" value="1"/>
</dbReference>
<evidence type="ECO:0000256" key="3">
    <source>
        <dbReference type="ARBA" id="ARBA00022475"/>
    </source>
</evidence>
<evidence type="ECO:0000256" key="4">
    <source>
        <dbReference type="ARBA" id="ARBA00022692"/>
    </source>
</evidence>
<dbReference type="PROSITE" id="PS50928">
    <property type="entry name" value="ABC_TM1"/>
    <property type="match status" value="1"/>
</dbReference>
<feature type="transmembrane region" description="Helical" evidence="7">
    <location>
        <begin position="98"/>
        <end position="119"/>
    </location>
</feature>